<dbReference type="GO" id="GO:0016042">
    <property type="term" value="P:lipid catabolic process"/>
    <property type="evidence" value="ECO:0007669"/>
    <property type="project" value="UniProtKB-KW"/>
</dbReference>
<keyword evidence="6" id="KW-0443">Lipid metabolism</keyword>
<dbReference type="eggNOG" id="KOG4197">
    <property type="taxonomic scope" value="Eukaryota"/>
</dbReference>
<dbReference type="GO" id="GO:0006629">
    <property type="term" value="P:lipid metabolic process"/>
    <property type="evidence" value="ECO:0000318"/>
    <property type="project" value="GO_Central"/>
</dbReference>
<organism evidence="11">
    <name type="scientific">Selaginella moellendorffii</name>
    <name type="common">Spikemoss</name>
    <dbReference type="NCBI Taxonomy" id="88036"/>
    <lineage>
        <taxon>Eukaryota</taxon>
        <taxon>Viridiplantae</taxon>
        <taxon>Streptophyta</taxon>
        <taxon>Embryophyta</taxon>
        <taxon>Tracheophyta</taxon>
        <taxon>Lycopodiopsida</taxon>
        <taxon>Selaginellales</taxon>
        <taxon>Selaginellaceae</taxon>
        <taxon>Selaginella</taxon>
    </lineage>
</organism>
<dbReference type="InterPro" id="IPR011990">
    <property type="entry name" value="TPR-like_helical_dom_sf"/>
</dbReference>
<dbReference type="STRING" id="88036.D8T7A4"/>
<evidence type="ECO:0000256" key="9">
    <source>
        <dbReference type="SAM" id="Phobius"/>
    </source>
</evidence>
<dbReference type="GO" id="GO:0016298">
    <property type="term" value="F:lipase activity"/>
    <property type="evidence" value="ECO:0000318"/>
    <property type="project" value="GO_Central"/>
</dbReference>
<evidence type="ECO:0000256" key="5">
    <source>
        <dbReference type="ARBA" id="ARBA00022963"/>
    </source>
</evidence>
<evidence type="ECO:0000256" key="2">
    <source>
        <dbReference type="ARBA" id="ARBA00022729"/>
    </source>
</evidence>
<evidence type="ECO:0000256" key="1">
    <source>
        <dbReference type="ARBA" id="ARBA00010701"/>
    </source>
</evidence>
<keyword evidence="9" id="KW-1133">Transmembrane helix</keyword>
<dbReference type="SUPFAM" id="SSF53474">
    <property type="entry name" value="alpha/beta-Hydrolases"/>
    <property type="match status" value="1"/>
</dbReference>
<keyword evidence="7" id="KW-0325">Glycoprotein</keyword>
<dbReference type="KEGG" id="smo:SELMODRAFT_429783"/>
<accession>D8T7A4</accession>
<dbReference type="Gene3D" id="1.25.40.10">
    <property type="entry name" value="Tetratricopeptide repeat domain"/>
    <property type="match status" value="1"/>
</dbReference>
<evidence type="ECO:0000256" key="8">
    <source>
        <dbReference type="PROSITE-ProRule" id="PRU00708"/>
    </source>
</evidence>
<name>D8T7A4_SELML</name>
<dbReference type="InParanoid" id="D8T7A4"/>
<keyword evidence="9" id="KW-0472">Membrane</keyword>
<dbReference type="Gene3D" id="3.40.50.1820">
    <property type="entry name" value="alpha/beta hydrolase"/>
    <property type="match status" value="1"/>
</dbReference>
<comment type="similarity">
    <text evidence="1">Belongs to the AB hydrolase superfamily. Lipase family.</text>
</comment>
<dbReference type="eggNOG" id="KOG2624">
    <property type="taxonomic scope" value="Eukaryota"/>
</dbReference>
<dbReference type="HOGENOM" id="CLU_564296_0_0_1"/>
<keyword evidence="2" id="KW-0732">Signal</keyword>
<sequence length="484" mass="53651">MPVRNVVSWAAMIAGYAQSGRLLAAIAMFQEMAMEGVRPNEICFVILLSACSRTGSVEESWEFAASMARDYGLEASREHYVCLIDGFGRAGRMATARELAEGMPDQPNGVAWAALMSASKIHEPGGKFAGRNVIEADDPASYVLLASSYASCMVLGIPVVGTLFDATPARIRRGLMSSPIIVLSVLLCCWKIQFSRALPTFRGGLNRADGLCVKLVQPYGYQCEELAEFWDWSVDELSAYDLQAMLEMVYARTNSKVLYVGYSQGTQAAFAAFSEHRLVDIVEKAVMLAPVAYVDHATSLLTLGAQTHLDLLIASLGIYEFSLRAQNKPVTEYLCKLSDDPECTENFVTLLAGPNCCINDTRRAYYEIYEPQSTSAKNFGHLAQQFRGKSFDKFDYGFWQNLVRYGWISPPTYSLPNIPRTIPFLFFYAAKDALAAPQNVAQLVSELQSKPDLVFLPDYAHLDFVVSYNAKDLVYPKVVEFFNS</sequence>
<dbReference type="InterPro" id="IPR002885">
    <property type="entry name" value="PPR_rpt"/>
</dbReference>
<evidence type="ECO:0000313" key="10">
    <source>
        <dbReference type="EMBL" id="EFJ07427.1"/>
    </source>
</evidence>
<dbReference type="Pfam" id="PF01535">
    <property type="entry name" value="PPR"/>
    <property type="match status" value="1"/>
</dbReference>
<keyword evidence="3" id="KW-0677">Repeat</keyword>
<dbReference type="AlphaFoldDB" id="D8T7A4"/>
<keyword evidence="4" id="KW-0378">Hydrolase</keyword>
<dbReference type="FunFam" id="3.40.50.1820:FF:000057">
    <property type="entry name" value="Lipase"/>
    <property type="match status" value="1"/>
</dbReference>
<dbReference type="NCBIfam" id="TIGR00756">
    <property type="entry name" value="PPR"/>
    <property type="match status" value="1"/>
</dbReference>
<evidence type="ECO:0008006" key="12">
    <source>
        <dbReference type="Google" id="ProtNLM"/>
    </source>
</evidence>
<dbReference type="Gramene" id="EFJ07427">
    <property type="protein sequence ID" value="EFJ07427"/>
    <property type="gene ID" value="SELMODRAFT_429783"/>
</dbReference>
<evidence type="ECO:0000256" key="6">
    <source>
        <dbReference type="ARBA" id="ARBA00023098"/>
    </source>
</evidence>
<keyword evidence="9" id="KW-0812">Transmembrane</keyword>
<proteinExistence type="inferred from homology"/>
<feature type="transmembrane region" description="Helical" evidence="9">
    <location>
        <begin position="6"/>
        <end position="29"/>
    </location>
</feature>
<keyword evidence="5" id="KW-0442">Lipid degradation</keyword>
<dbReference type="EMBL" id="GL377685">
    <property type="protein sequence ID" value="EFJ07427.1"/>
    <property type="molecule type" value="Genomic_DNA"/>
</dbReference>
<dbReference type="Proteomes" id="UP000001514">
    <property type="component" value="Unassembled WGS sequence"/>
</dbReference>
<reference evidence="10 11" key="1">
    <citation type="journal article" date="2011" name="Science">
        <title>The Selaginella genome identifies genetic changes associated with the evolution of vascular plants.</title>
        <authorList>
            <person name="Banks J.A."/>
            <person name="Nishiyama T."/>
            <person name="Hasebe M."/>
            <person name="Bowman J.L."/>
            <person name="Gribskov M."/>
            <person name="dePamphilis C."/>
            <person name="Albert V.A."/>
            <person name="Aono N."/>
            <person name="Aoyama T."/>
            <person name="Ambrose B.A."/>
            <person name="Ashton N.W."/>
            <person name="Axtell M.J."/>
            <person name="Barker E."/>
            <person name="Barker M.S."/>
            <person name="Bennetzen J.L."/>
            <person name="Bonawitz N.D."/>
            <person name="Chapple C."/>
            <person name="Cheng C."/>
            <person name="Correa L.G."/>
            <person name="Dacre M."/>
            <person name="DeBarry J."/>
            <person name="Dreyer I."/>
            <person name="Elias M."/>
            <person name="Engstrom E.M."/>
            <person name="Estelle M."/>
            <person name="Feng L."/>
            <person name="Finet C."/>
            <person name="Floyd S.K."/>
            <person name="Frommer W.B."/>
            <person name="Fujita T."/>
            <person name="Gramzow L."/>
            <person name="Gutensohn M."/>
            <person name="Harholt J."/>
            <person name="Hattori M."/>
            <person name="Heyl A."/>
            <person name="Hirai T."/>
            <person name="Hiwatashi Y."/>
            <person name="Ishikawa M."/>
            <person name="Iwata M."/>
            <person name="Karol K.G."/>
            <person name="Koehler B."/>
            <person name="Kolukisaoglu U."/>
            <person name="Kubo M."/>
            <person name="Kurata T."/>
            <person name="Lalonde S."/>
            <person name="Li K."/>
            <person name="Li Y."/>
            <person name="Litt A."/>
            <person name="Lyons E."/>
            <person name="Manning G."/>
            <person name="Maruyama T."/>
            <person name="Michael T.P."/>
            <person name="Mikami K."/>
            <person name="Miyazaki S."/>
            <person name="Morinaga S."/>
            <person name="Murata T."/>
            <person name="Mueller-Roeber B."/>
            <person name="Nelson D.R."/>
            <person name="Obara M."/>
            <person name="Oguri Y."/>
            <person name="Olmstead R.G."/>
            <person name="Onodera N."/>
            <person name="Petersen B.L."/>
            <person name="Pils B."/>
            <person name="Prigge M."/>
            <person name="Rensing S.A."/>
            <person name="Riano-Pachon D.M."/>
            <person name="Roberts A.W."/>
            <person name="Sato Y."/>
            <person name="Scheller H.V."/>
            <person name="Schulz B."/>
            <person name="Schulz C."/>
            <person name="Shakirov E.V."/>
            <person name="Shibagaki N."/>
            <person name="Shinohara N."/>
            <person name="Shippen D.E."/>
            <person name="Soerensen I."/>
            <person name="Sotooka R."/>
            <person name="Sugimoto N."/>
            <person name="Sugita M."/>
            <person name="Sumikawa N."/>
            <person name="Tanurdzic M."/>
            <person name="Theissen G."/>
            <person name="Ulvskov P."/>
            <person name="Wakazuki S."/>
            <person name="Weng J.K."/>
            <person name="Willats W.W."/>
            <person name="Wipf D."/>
            <person name="Wolf P.G."/>
            <person name="Yang L."/>
            <person name="Zimmer A.D."/>
            <person name="Zhu Q."/>
            <person name="Mitros T."/>
            <person name="Hellsten U."/>
            <person name="Loque D."/>
            <person name="Otillar R."/>
            <person name="Salamov A."/>
            <person name="Schmutz J."/>
            <person name="Shapiro H."/>
            <person name="Lindquist E."/>
            <person name="Lucas S."/>
            <person name="Rokhsar D."/>
            <person name="Grigoriev I.V."/>
        </authorList>
    </citation>
    <scope>NUCLEOTIDE SEQUENCE [LARGE SCALE GENOMIC DNA]</scope>
</reference>
<dbReference type="PANTHER" id="PTHR11005">
    <property type="entry name" value="LYSOSOMAL ACID LIPASE-RELATED"/>
    <property type="match status" value="1"/>
</dbReference>
<dbReference type="PROSITE" id="PS51375">
    <property type="entry name" value="PPR"/>
    <property type="match status" value="1"/>
</dbReference>
<evidence type="ECO:0000256" key="3">
    <source>
        <dbReference type="ARBA" id="ARBA00022737"/>
    </source>
</evidence>
<evidence type="ECO:0000313" key="11">
    <source>
        <dbReference type="Proteomes" id="UP000001514"/>
    </source>
</evidence>
<gene>
    <name evidence="10" type="ORF">SELMODRAFT_429783</name>
</gene>
<dbReference type="Pfam" id="PF13041">
    <property type="entry name" value="PPR_2"/>
    <property type="match status" value="1"/>
</dbReference>
<feature type="repeat" description="PPR" evidence="8">
    <location>
        <begin position="5"/>
        <end position="39"/>
    </location>
</feature>
<dbReference type="InterPro" id="IPR029058">
    <property type="entry name" value="AB_hydrolase_fold"/>
</dbReference>
<evidence type="ECO:0000256" key="7">
    <source>
        <dbReference type="ARBA" id="ARBA00023180"/>
    </source>
</evidence>
<protein>
    <recommendedName>
        <fullName evidence="12">AB hydrolase-1 domain-containing protein</fullName>
    </recommendedName>
</protein>
<evidence type="ECO:0000256" key="4">
    <source>
        <dbReference type="ARBA" id="ARBA00022801"/>
    </source>
</evidence>
<keyword evidence="11" id="KW-1185">Reference proteome</keyword>